<keyword evidence="5" id="KW-0539">Nucleus</keyword>
<evidence type="ECO:0000259" key="8">
    <source>
        <dbReference type="SMART" id="SM00662"/>
    </source>
</evidence>
<evidence type="ECO:0000256" key="2">
    <source>
        <dbReference type="ARBA" id="ARBA00011730"/>
    </source>
</evidence>
<dbReference type="PANTHER" id="PTHR11800">
    <property type="entry name" value="DNA-DIRECTED RNA POLYMERASE"/>
    <property type="match status" value="1"/>
</dbReference>
<accession>A0A420I927</accession>
<protein>
    <recommendedName>
        <fullName evidence="7">DNA-directed RNA polymerase II subunit RPB3</fullName>
    </recommendedName>
</protein>
<dbReference type="SUPFAM" id="SSF55257">
    <property type="entry name" value="RBP11-like subunits of RNA polymerase"/>
    <property type="match status" value="1"/>
</dbReference>
<dbReference type="Proteomes" id="UP000285405">
    <property type="component" value="Unassembled WGS sequence"/>
</dbReference>
<dbReference type="NCBIfam" id="NF001988">
    <property type="entry name" value="PRK00783.1"/>
    <property type="match status" value="1"/>
</dbReference>
<feature type="domain" description="DNA-directed RNA polymerase RpoA/D/Rpb3-type" evidence="8">
    <location>
        <begin position="26"/>
        <end position="286"/>
    </location>
</feature>
<dbReference type="CDD" id="cd07031">
    <property type="entry name" value="RNAP_II_RPB3"/>
    <property type="match status" value="1"/>
</dbReference>
<evidence type="ECO:0000313" key="10">
    <source>
        <dbReference type="Proteomes" id="UP000285405"/>
    </source>
</evidence>
<dbReference type="InterPro" id="IPR011262">
    <property type="entry name" value="DNA-dir_RNA_pol_insert"/>
</dbReference>
<dbReference type="AlphaFoldDB" id="A0A420I927"/>
<evidence type="ECO:0000256" key="5">
    <source>
        <dbReference type="ARBA" id="ARBA00023242"/>
    </source>
</evidence>
<dbReference type="InterPro" id="IPR011263">
    <property type="entry name" value="DNA-dir_RNA_pol_RpoA/D/Rpb3"/>
</dbReference>
<dbReference type="GO" id="GO:0005665">
    <property type="term" value="C:RNA polymerase II, core complex"/>
    <property type="evidence" value="ECO:0007669"/>
    <property type="project" value="TreeGrafter"/>
</dbReference>
<dbReference type="InterPro" id="IPR036643">
    <property type="entry name" value="RNApol_insert_sf"/>
</dbReference>
<reference evidence="9 10" key="1">
    <citation type="journal article" date="2018" name="BMC Genomics">
        <title>Comparative genome analyses reveal sequence features reflecting distinct modes of host-adaptation between dicot and monocot powdery mildew.</title>
        <authorList>
            <person name="Wu Y."/>
            <person name="Ma X."/>
            <person name="Pan Z."/>
            <person name="Kale S.D."/>
            <person name="Song Y."/>
            <person name="King H."/>
            <person name="Zhang Q."/>
            <person name="Presley C."/>
            <person name="Deng X."/>
            <person name="Wei C.I."/>
            <person name="Xiao S."/>
        </authorList>
    </citation>
    <scope>NUCLEOTIDE SEQUENCE [LARGE SCALE GENOMIC DNA]</scope>
    <source>
        <strain evidence="9">UCSC1</strain>
    </source>
</reference>
<dbReference type="Gene3D" id="2.170.120.12">
    <property type="entry name" value="DNA-directed RNA polymerase, insert domain"/>
    <property type="match status" value="1"/>
</dbReference>
<comment type="subunit">
    <text evidence="2">Component of the RNA polymerase II (Pol II) complex consisting of 12 subunits.</text>
</comment>
<dbReference type="InterPro" id="IPR022842">
    <property type="entry name" value="RNAP_Rpo3/Rpb3/RPAC1"/>
</dbReference>
<sequence>MDYDPMVMDTDTVGPAVKIHQAGPNHVNFELQNVDLGFANSLRRVVLAEVPTMAIDLIEVEANTSVLPDEYLCHRIGLIPLISKNVDDVIYSRDCECDQYCELCSVTLSLQAKCTSDDIMKVYARDLVVDNARANPWVGNPVITDPEGLGTVICKLRKGQELRMKCVAKKGIAKEHAKWSPCAAVGFEYDPHNKLRHTDLWYEQDAAKEWYITRNKRSWNETNFSRPKSNYASWEEPAQEGEPFDYDMVPERFYFEVEGAGNLEPDQIIHQGIKVLQQKLASVIQDLTEGSTGVNGNADGGYDAPRSPVINMNGVGWQDQGYTTPFGNEGSNSQWGGVGGTTPYGATPYGQNSY</sequence>
<dbReference type="InterPro" id="IPR036603">
    <property type="entry name" value="RBP11-like"/>
</dbReference>
<evidence type="ECO:0000256" key="7">
    <source>
        <dbReference type="ARBA" id="ARBA00072506"/>
    </source>
</evidence>
<dbReference type="FunFam" id="2.170.120.12:FF:000002">
    <property type="entry name" value="DNA-directed RNA polymerase II subunit RPB3"/>
    <property type="match status" value="1"/>
</dbReference>
<dbReference type="OrthoDB" id="270173at2759"/>
<dbReference type="InterPro" id="IPR050518">
    <property type="entry name" value="Rpo3/RPB3_RNA_Pol_subunit"/>
</dbReference>
<dbReference type="SUPFAM" id="SSF56553">
    <property type="entry name" value="Insert subdomain of RNA polymerase alpha subunit"/>
    <property type="match status" value="1"/>
</dbReference>
<comment type="subcellular location">
    <subcellularLocation>
        <location evidence="1">Nucleus</location>
    </subcellularLocation>
</comment>
<evidence type="ECO:0000256" key="1">
    <source>
        <dbReference type="ARBA" id="ARBA00004123"/>
    </source>
</evidence>
<keyword evidence="3 9" id="KW-0240">DNA-directed RNA polymerase</keyword>
<dbReference type="SMART" id="SM00662">
    <property type="entry name" value="RPOLD"/>
    <property type="match status" value="1"/>
</dbReference>
<gene>
    <name evidence="9" type="ORF">GcC1_109015</name>
</gene>
<dbReference type="Pfam" id="PF01193">
    <property type="entry name" value="RNA_pol_L"/>
    <property type="match status" value="1"/>
</dbReference>
<dbReference type="GO" id="GO:0006366">
    <property type="term" value="P:transcription by RNA polymerase II"/>
    <property type="evidence" value="ECO:0007669"/>
    <property type="project" value="TreeGrafter"/>
</dbReference>
<keyword evidence="4" id="KW-0804">Transcription</keyword>
<evidence type="ECO:0000256" key="4">
    <source>
        <dbReference type="ARBA" id="ARBA00023163"/>
    </source>
</evidence>
<dbReference type="Pfam" id="PF01000">
    <property type="entry name" value="RNA_pol_A_bac"/>
    <property type="match status" value="1"/>
</dbReference>
<evidence type="ECO:0000313" key="9">
    <source>
        <dbReference type="EMBL" id="RKF66823.1"/>
    </source>
</evidence>
<evidence type="ECO:0000256" key="6">
    <source>
        <dbReference type="ARBA" id="ARBA00025804"/>
    </source>
</evidence>
<dbReference type="EMBL" id="MCBR01010936">
    <property type="protein sequence ID" value="RKF66823.1"/>
    <property type="molecule type" value="Genomic_DNA"/>
</dbReference>
<comment type="similarity">
    <text evidence="6">Belongs to the archaeal Rpo3/eukaryotic RPB3 RNA polymerase subunit family.</text>
</comment>
<dbReference type="Gene3D" id="3.30.1360.10">
    <property type="entry name" value="RNA polymerase, RBP11-like subunit"/>
    <property type="match status" value="1"/>
</dbReference>
<organism evidence="9 10">
    <name type="scientific">Golovinomyces cichoracearum</name>
    <dbReference type="NCBI Taxonomy" id="62708"/>
    <lineage>
        <taxon>Eukaryota</taxon>
        <taxon>Fungi</taxon>
        <taxon>Dikarya</taxon>
        <taxon>Ascomycota</taxon>
        <taxon>Pezizomycotina</taxon>
        <taxon>Leotiomycetes</taxon>
        <taxon>Erysiphales</taxon>
        <taxon>Erysiphaceae</taxon>
        <taxon>Golovinomyces</taxon>
    </lineage>
</organism>
<proteinExistence type="inferred from homology"/>
<name>A0A420I927_9PEZI</name>
<dbReference type="GO" id="GO:0003899">
    <property type="term" value="F:DNA-directed RNA polymerase activity"/>
    <property type="evidence" value="ECO:0007669"/>
    <property type="project" value="InterPro"/>
</dbReference>
<evidence type="ECO:0000256" key="3">
    <source>
        <dbReference type="ARBA" id="ARBA00022478"/>
    </source>
</evidence>
<dbReference type="GO" id="GO:0046983">
    <property type="term" value="F:protein dimerization activity"/>
    <property type="evidence" value="ECO:0007669"/>
    <property type="project" value="InterPro"/>
</dbReference>
<dbReference type="PANTHER" id="PTHR11800:SF2">
    <property type="entry name" value="DNA-DIRECTED RNA POLYMERASE II SUBUNIT RPB3"/>
    <property type="match status" value="1"/>
</dbReference>
<dbReference type="HAMAP" id="MF_00320">
    <property type="entry name" value="RNApol_arch_Rpo3"/>
    <property type="match status" value="1"/>
</dbReference>
<comment type="caution">
    <text evidence="9">The sequence shown here is derived from an EMBL/GenBank/DDBJ whole genome shotgun (WGS) entry which is preliminary data.</text>
</comment>